<evidence type="ECO:0000313" key="2">
    <source>
        <dbReference type="EMBL" id="RHW23728.1"/>
    </source>
</evidence>
<organism evidence="2 3">
    <name type="scientific">Nocardioides immobilis</name>
    <dbReference type="NCBI Taxonomy" id="2049295"/>
    <lineage>
        <taxon>Bacteria</taxon>
        <taxon>Bacillati</taxon>
        <taxon>Actinomycetota</taxon>
        <taxon>Actinomycetes</taxon>
        <taxon>Propionibacteriales</taxon>
        <taxon>Nocardioidaceae</taxon>
        <taxon>Nocardioides</taxon>
    </lineage>
</organism>
<gene>
    <name evidence="2" type="ORF">D0Z08_28380</name>
</gene>
<dbReference type="Proteomes" id="UP000283644">
    <property type="component" value="Unassembled WGS sequence"/>
</dbReference>
<comment type="caution">
    <text evidence="2">The sequence shown here is derived from an EMBL/GenBank/DDBJ whole genome shotgun (WGS) entry which is preliminary data.</text>
</comment>
<name>A0A417XTC9_9ACTN</name>
<dbReference type="EMBL" id="QXGH01000041">
    <property type="protein sequence ID" value="RHW23728.1"/>
    <property type="molecule type" value="Genomic_DNA"/>
</dbReference>
<keyword evidence="3" id="KW-1185">Reference proteome</keyword>
<reference evidence="2 3" key="1">
    <citation type="submission" date="2018-09" db="EMBL/GenBank/DDBJ databases">
        <title>Genome sequencing of Nocardioides immobilis CCTCC AB 2017083 for comparison to Nocardioides silvaticus.</title>
        <authorList>
            <person name="Li C."/>
            <person name="Wang G."/>
        </authorList>
    </citation>
    <scope>NUCLEOTIDE SEQUENCE [LARGE SCALE GENOMIC DNA]</scope>
    <source>
        <strain evidence="2 3">CCTCC AB 2017083</strain>
    </source>
</reference>
<sequence>MGERCRRCQAPSGGGRRRLLERAQHEPGRGGVIHCTRPRPQAPQDRRDRAAPQSGHRPGPIGKLTKHEAAEQLGVSVPRINQILRRRAAGDPDQLTAAAITKIDSPRGRRTYKRRAGAIEPVFAQIKHNRTRPSAGALCALRQ</sequence>
<feature type="region of interest" description="Disordered" evidence="1">
    <location>
        <begin position="1"/>
        <end position="78"/>
    </location>
</feature>
<feature type="compositionally biased region" description="Basic and acidic residues" evidence="1">
    <location>
        <begin position="18"/>
        <end position="28"/>
    </location>
</feature>
<proteinExistence type="predicted"/>
<accession>A0A417XTC9</accession>
<dbReference type="OrthoDB" id="4227096at2"/>
<evidence type="ECO:0000313" key="3">
    <source>
        <dbReference type="Proteomes" id="UP000283644"/>
    </source>
</evidence>
<evidence type="ECO:0000256" key="1">
    <source>
        <dbReference type="SAM" id="MobiDB-lite"/>
    </source>
</evidence>
<dbReference type="AlphaFoldDB" id="A0A417XTC9"/>
<protein>
    <submittedName>
        <fullName evidence="2">Uncharacterized protein</fullName>
    </submittedName>
</protein>